<evidence type="ECO:0000313" key="1">
    <source>
        <dbReference type="EMBL" id="OKO94529.1"/>
    </source>
</evidence>
<name>A0A1Q5T2S3_9EURO</name>
<sequence>MTLPARPTEFDARFLYFRMVGTKVTTFCDFNLQQPSAVSPSASAISLSVVPPSGVSPPAVSPPGVSPPVSTDSFAAAPTNVSLSGSAPLGISRSWIITERLSEEAVYLTQEDADDGCGSPMTVGKFLCHLEEDPTQIAFMRVYYQIPITGTEHAPPATRTQQVQPDEVCGEIEAFKLLMSQGCCSVPRLLGYCEKKQGEHDLVPGGYVKYIVWEKVPGEPLTEDFFWSLDPHKRKDIRAKFRDAFDRISGFRRGWPIRDKLPWSDTHYVAYMLANPPDKSDWPTRPGEWEL</sequence>
<protein>
    <submittedName>
        <fullName evidence="1">Uncharacterized protein</fullName>
    </submittedName>
</protein>
<organism evidence="1 2">
    <name type="scientific">Penicillium subrubescens</name>
    <dbReference type="NCBI Taxonomy" id="1316194"/>
    <lineage>
        <taxon>Eukaryota</taxon>
        <taxon>Fungi</taxon>
        <taxon>Dikarya</taxon>
        <taxon>Ascomycota</taxon>
        <taxon>Pezizomycotina</taxon>
        <taxon>Eurotiomycetes</taxon>
        <taxon>Eurotiomycetidae</taxon>
        <taxon>Eurotiales</taxon>
        <taxon>Aspergillaceae</taxon>
        <taxon>Penicillium</taxon>
    </lineage>
</organism>
<accession>A0A1Q5T2S3</accession>
<proteinExistence type="predicted"/>
<comment type="caution">
    <text evidence="1">The sequence shown here is derived from an EMBL/GenBank/DDBJ whole genome shotgun (WGS) entry which is preliminary data.</text>
</comment>
<dbReference type="Proteomes" id="UP000186955">
    <property type="component" value="Unassembled WGS sequence"/>
</dbReference>
<dbReference type="EMBL" id="MNBE01000719">
    <property type="protein sequence ID" value="OKO94529.1"/>
    <property type="molecule type" value="Genomic_DNA"/>
</dbReference>
<dbReference type="AlphaFoldDB" id="A0A1Q5T2S3"/>
<reference evidence="1 2" key="1">
    <citation type="submission" date="2016-10" db="EMBL/GenBank/DDBJ databases">
        <title>Genome sequence of the ascomycete fungus Penicillium subrubescens.</title>
        <authorList>
            <person name="De Vries R.P."/>
            <person name="Peng M."/>
            <person name="Dilokpimol A."/>
            <person name="Hilden K."/>
            <person name="Makela M.R."/>
            <person name="Grigoriev I."/>
            <person name="Riley R."/>
            <person name="Granchi Z."/>
        </authorList>
    </citation>
    <scope>NUCLEOTIDE SEQUENCE [LARGE SCALE GENOMIC DNA]</scope>
    <source>
        <strain evidence="1 2">CBS 132785</strain>
    </source>
</reference>
<keyword evidence="2" id="KW-1185">Reference proteome</keyword>
<evidence type="ECO:0000313" key="2">
    <source>
        <dbReference type="Proteomes" id="UP000186955"/>
    </source>
</evidence>
<gene>
    <name evidence="1" type="ORF">PENSUB_11796</name>
</gene>